<proteinExistence type="predicted"/>
<accession>A0AC61DCL7</accession>
<dbReference type="EMBL" id="PEDL01000009">
    <property type="protein sequence ID" value="PHV70528.1"/>
    <property type="molecule type" value="Genomic_DNA"/>
</dbReference>
<evidence type="ECO:0000313" key="1">
    <source>
        <dbReference type="EMBL" id="PHV70528.1"/>
    </source>
</evidence>
<evidence type="ECO:0000313" key="2">
    <source>
        <dbReference type="Proteomes" id="UP000224460"/>
    </source>
</evidence>
<keyword evidence="1" id="KW-0808">Transferase</keyword>
<protein>
    <submittedName>
        <fullName evidence="1">Aminotransferase</fullName>
    </submittedName>
</protein>
<gene>
    <name evidence="1" type="ORF">CS063_09500</name>
</gene>
<comment type="caution">
    <text evidence="1">The sequence shown here is derived from an EMBL/GenBank/DDBJ whole genome shotgun (WGS) entry which is preliminary data.</text>
</comment>
<organism evidence="1 2">
    <name type="scientific">Sporanaerobium hydrogeniformans</name>
    <dbReference type="NCBI Taxonomy" id="3072179"/>
    <lineage>
        <taxon>Bacteria</taxon>
        <taxon>Bacillati</taxon>
        <taxon>Bacillota</taxon>
        <taxon>Clostridia</taxon>
        <taxon>Lachnospirales</taxon>
        <taxon>Lachnospiraceae</taxon>
        <taxon>Sporanaerobium</taxon>
    </lineage>
</organism>
<dbReference type="Proteomes" id="UP000224460">
    <property type="component" value="Unassembled WGS sequence"/>
</dbReference>
<keyword evidence="2" id="KW-1185">Reference proteome</keyword>
<sequence>MKYNFDELINRSHTNSIKYDFIEENGKPVDILPLWVADMDFQTLPEIREALIKVSEHGIYGYSEQKNDYFLAVASWYERRFGWKVEPSWLVKTPGVVYAIAVAIRALTQENDAVMIQEPVYYPFAKTIKANNRRLIKNELIYRNNKYTMDFETLEKQIITNKVKLLVLCSPHNPVGRVWTKEELSRLGDICIKHNVYIVADEIHSDFVYEGHEHSIFANIKPEYAQHTITCTAPSKTFNLAGLQVSNIFIQDKMLREQFKKELQKNAYSQLNIMGLKACEVAYTYGEEWLEELKRYLFENLAFVRCFLERRLPELKLVEPEGTYLVWIDCNGLGLNPKVRQDLIVNKAKLWLDEGALFGKSGEDFERINIACPRQILEKALIQLEGAILQVRNKT</sequence>
<keyword evidence="1" id="KW-0032">Aminotransferase</keyword>
<name>A0AC61DCL7_9FIRM</name>
<reference evidence="1" key="1">
    <citation type="submission" date="2017-10" db="EMBL/GenBank/DDBJ databases">
        <title>Genome sequence of cellulolytic Lachnospiraceae bacterium XHS1971 isolated from hotspring sediment.</title>
        <authorList>
            <person name="Vasudevan G."/>
            <person name="Joshi A.J."/>
            <person name="Hivarkar S."/>
            <person name="Lanjekar V.B."/>
            <person name="Dhakephalkar P.K."/>
            <person name="Dagar S."/>
        </authorList>
    </citation>
    <scope>NUCLEOTIDE SEQUENCE</scope>
    <source>
        <strain evidence="1">XHS1971</strain>
    </source>
</reference>